<name>D7VRL2_SPHSI</name>
<keyword evidence="2" id="KW-1185">Reference proteome</keyword>
<dbReference type="AlphaFoldDB" id="D7VRL2"/>
<dbReference type="Proteomes" id="UP000006258">
    <property type="component" value="Unassembled WGS sequence"/>
</dbReference>
<accession>D7VRL2</accession>
<organism evidence="1 2">
    <name type="scientific">Sphingobacterium spiritivorum ATCC 33861</name>
    <dbReference type="NCBI Taxonomy" id="525373"/>
    <lineage>
        <taxon>Bacteria</taxon>
        <taxon>Pseudomonadati</taxon>
        <taxon>Bacteroidota</taxon>
        <taxon>Sphingobacteriia</taxon>
        <taxon>Sphingobacteriales</taxon>
        <taxon>Sphingobacteriaceae</taxon>
        <taxon>Sphingobacterium</taxon>
    </lineage>
</organism>
<dbReference type="EMBL" id="ACHA02000012">
    <property type="protein sequence ID" value="EFK56413.1"/>
    <property type="molecule type" value="Genomic_DNA"/>
</dbReference>
<evidence type="ECO:0000313" key="1">
    <source>
        <dbReference type="EMBL" id="EFK56413.1"/>
    </source>
</evidence>
<reference evidence="1" key="1">
    <citation type="submission" date="2010-07" db="EMBL/GenBank/DDBJ databases">
        <authorList>
            <person name="Muzny D."/>
            <person name="Qin X."/>
            <person name="Buhay C."/>
            <person name="Dugan-Rocha S."/>
            <person name="Ding Y."/>
            <person name="Chen G."/>
            <person name="Hawes A."/>
            <person name="Holder M."/>
            <person name="Jhangiani S."/>
            <person name="Johnson A."/>
            <person name="Khan Z."/>
            <person name="Li Z."/>
            <person name="Liu W."/>
            <person name="Liu X."/>
            <person name="Perez L."/>
            <person name="Shen H."/>
            <person name="Wang Q."/>
            <person name="Watt J."/>
            <person name="Xi L."/>
            <person name="Xin Y."/>
            <person name="Zhou J."/>
            <person name="Deng J."/>
            <person name="Jiang H."/>
            <person name="Liu Y."/>
            <person name="Qu J."/>
            <person name="Song X.-Z."/>
            <person name="Zhang L."/>
            <person name="Villasana D."/>
            <person name="Johnson A."/>
            <person name="Liu J."/>
            <person name="Liyanage D."/>
            <person name="Lorensuhewa L."/>
            <person name="Robinson T."/>
            <person name="Song A."/>
            <person name="Song B.-B."/>
            <person name="Dinh H."/>
            <person name="Thornton R."/>
            <person name="Coyle M."/>
            <person name="Francisco L."/>
            <person name="Jackson L."/>
            <person name="Javaid M."/>
            <person name="Korchina V."/>
            <person name="Kovar C."/>
            <person name="Mata R."/>
            <person name="Mathew T."/>
            <person name="Ngo R."/>
            <person name="Nguyen L."/>
            <person name="Nguyen N."/>
            <person name="Okwuonu G."/>
            <person name="Ongeri F."/>
            <person name="Pham C."/>
            <person name="Simmons D."/>
            <person name="Wilczek-Boney K."/>
            <person name="Hale W."/>
            <person name="Jakkamsetti A."/>
            <person name="Pham P."/>
            <person name="Ruth R."/>
            <person name="San Lucas F."/>
            <person name="Warren J."/>
            <person name="Zhang J."/>
            <person name="Zhao Z."/>
            <person name="Zhou C."/>
            <person name="Zhu D."/>
            <person name="Lee S."/>
            <person name="Bess C."/>
            <person name="Blankenburg K."/>
            <person name="Forbes L."/>
            <person name="Fu Q."/>
            <person name="Gubbala S."/>
            <person name="Hirani K."/>
            <person name="Jayaseelan J.C."/>
            <person name="Lara F."/>
            <person name="Munidasa M."/>
            <person name="Palculict T."/>
            <person name="Patil S."/>
            <person name="Pu L.-L."/>
            <person name="Saada N."/>
            <person name="Tang L."/>
            <person name="Weissenberger G."/>
            <person name="Zhu Y."/>
            <person name="Hemphill L."/>
            <person name="Shang Y."/>
            <person name="Youmans B."/>
            <person name="Ayvaz T."/>
            <person name="Ross M."/>
            <person name="Santibanez J."/>
            <person name="Aqrawi P."/>
            <person name="Gross S."/>
            <person name="Joshi V."/>
            <person name="Fowler G."/>
            <person name="Nazareth L."/>
            <person name="Reid J."/>
            <person name="Worley K."/>
            <person name="Petrosino J."/>
            <person name="Highlander S."/>
            <person name="Gibbs R."/>
        </authorList>
    </citation>
    <scope>NUCLEOTIDE SEQUENCE [LARGE SCALE GENOMIC DNA]</scope>
    <source>
        <strain evidence="1">ATCC 33861</strain>
    </source>
</reference>
<dbReference type="HOGENOM" id="CLU_3276838_0_0_10"/>
<sequence length="41" mass="4770">MKKIPFRKNKNKHSSLSKLLYKNTTEDKLRIAKQSALLIAL</sequence>
<evidence type="ECO:0000313" key="2">
    <source>
        <dbReference type="Proteomes" id="UP000006258"/>
    </source>
</evidence>
<comment type="caution">
    <text evidence="1">The sequence shown here is derived from an EMBL/GenBank/DDBJ whole genome shotgun (WGS) entry which is preliminary data.</text>
</comment>
<proteinExistence type="predicted"/>
<gene>
    <name evidence="1" type="ORF">HMPREF0766_13616</name>
</gene>
<protein>
    <submittedName>
        <fullName evidence="1">Uncharacterized protein</fullName>
    </submittedName>
</protein>